<evidence type="ECO:0000256" key="1">
    <source>
        <dbReference type="SAM" id="MobiDB-lite"/>
    </source>
</evidence>
<feature type="compositionally biased region" description="Basic and acidic residues" evidence="1">
    <location>
        <begin position="20"/>
        <end position="39"/>
    </location>
</feature>
<proteinExistence type="predicted"/>
<keyword evidence="3" id="KW-1185">Reference proteome</keyword>
<organism evidence="2 3">
    <name type="scientific">Trema orientale</name>
    <name type="common">Charcoal tree</name>
    <name type="synonym">Celtis orientalis</name>
    <dbReference type="NCBI Taxonomy" id="63057"/>
    <lineage>
        <taxon>Eukaryota</taxon>
        <taxon>Viridiplantae</taxon>
        <taxon>Streptophyta</taxon>
        <taxon>Embryophyta</taxon>
        <taxon>Tracheophyta</taxon>
        <taxon>Spermatophyta</taxon>
        <taxon>Magnoliopsida</taxon>
        <taxon>eudicotyledons</taxon>
        <taxon>Gunneridae</taxon>
        <taxon>Pentapetalae</taxon>
        <taxon>rosids</taxon>
        <taxon>fabids</taxon>
        <taxon>Rosales</taxon>
        <taxon>Cannabaceae</taxon>
        <taxon>Trema</taxon>
    </lineage>
</organism>
<reference evidence="3" key="1">
    <citation type="submission" date="2016-06" db="EMBL/GenBank/DDBJ databases">
        <title>Parallel loss of symbiosis genes in relatives of nitrogen-fixing non-legume Parasponia.</title>
        <authorList>
            <person name="Van Velzen R."/>
            <person name="Holmer R."/>
            <person name="Bu F."/>
            <person name="Rutten L."/>
            <person name="Van Zeijl A."/>
            <person name="Liu W."/>
            <person name="Santuari L."/>
            <person name="Cao Q."/>
            <person name="Sharma T."/>
            <person name="Shen D."/>
            <person name="Roswanjaya Y."/>
            <person name="Wardhani T."/>
            <person name="Kalhor M.S."/>
            <person name="Jansen J."/>
            <person name="Van den Hoogen J."/>
            <person name="Gungor B."/>
            <person name="Hartog M."/>
            <person name="Hontelez J."/>
            <person name="Verver J."/>
            <person name="Yang W.-C."/>
            <person name="Schijlen E."/>
            <person name="Repin R."/>
            <person name="Schilthuizen M."/>
            <person name="Schranz E."/>
            <person name="Heidstra R."/>
            <person name="Miyata K."/>
            <person name="Fedorova E."/>
            <person name="Kohlen W."/>
            <person name="Bisseling T."/>
            <person name="Smit S."/>
            <person name="Geurts R."/>
        </authorList>
    </citation>
    <scope>NUCLEOTIDE SEQUENCE [LARGE SCALE GENOMIC DNA]</scope>
    <source>
        <strain evidence="3">cv. RG33-2</strain>
    </source>
</reference>
<feature type="compositionally biased region" description="Polar residues" evidence="1">
    <location>
        <begin position="1"/>
        <end position="13"/>
    </location>
</feature>
<evidence type="ECO:0000313" key="2">
    <source>
        <dbReference type="EMBL" id="POO00328.1"/>
    </source>
</evidence>
<protein>
    <submittedName>
        <fullName evidence="2">Uncharacterized protein</fullName>
    </submittedName>
</protein>
<dbReference type="EMBL" id="JXTC01000013">
    <property type="protein sequence ID" value="POO00328.1"/>
    <property type="molecule type" value="Genomic_DNA"/>
</dbReference>
<comment type="caution">
    <text evidence="2">The sequence shown here is derived from an EMBL/GenBank/DDBJ whole genome shotgun (WGS) entry which is preliminary data.</text>
</comment>
<sequence length="87" mass="9555">MPNTMVDRTSPISEQGLLPSHEKSHDKAPKPLGNLERDIGVGSLNTYEPNFSFSVAGVPEVSKGLKRNHKCVKVLARDKNRSSVLKD</sequence>
<evidence type="ECO:0000313" key="3">
    <source>
        <dbReference type="Proteomes" id="UP000237000"/>
    </source>
</evidence>
<dbReference type="Proteomes" id="UP000237000">
    <property type="component" value="Unassembled WGS sequence"/>
</dbReference>
<accession>A0A2P5FR85</accession>
<feature type="region of interest" description="Disordered" evidence="1">
    <location>
        <begin position="1"/>
        <end position="39"/>
    </location>
</feature>
<dbReference type="InParanoid" id="A0A2P5FR85"/>
<gene>
    <name evidence="2" type="ORF">TorRG33x02_037410</name>
</gene>
<dbReference type="AlphaFoldDB" id="A0A2P5FR85"/>
<name>A0A2P5FR85_TREOI</name>